<dbReference type="PANTHER" id="PTHR18901">
    <property type="entry name" value="2-DEOXYGLUCOSE-6-PHOSPHATE PHOSPHATASE 2"/>
    <property type="match status" value="1"/>
</dbReference>
<name>A0ABP7EC07_9ACTN</name>
<gene>
    <name evidence="1" type="ORF">GCM10023082_13390</name>
</gene>
<dbReference type="SFLD" id="SFLDG01135">
    <property type="entry name" value="C1.5.6:_HAD__Beta-PGM__Phospha"/>
    <property type="match status" value="1"/>
</dbReference>
<sequence length="229" mass="23721">MSSPRTAAVLFDLDGTLIDTEPLYYEATRRVLARHGAPDFGWEQHAGFIGVGTRETLEALAARYAIGSPVDALLAEVNGEHLELLRSSAEVFPQMRKLVERLCAAGVPMAVASGSSREAIGAALAHGGLAGFFPVAVSAEEVGAGKPEPDVFFEAARRLGVAPDACAVLEDSGPGVAAAHAAGMRCLAVLSVPVGPGERPGPAFRTAELVFGGGHAEFTARAAYDWLAV</sequence>
<dbReference type="EMBL" id="BAABEP010000005">
    <property type="protein sequence ID" value="GAA3717102.1"/>
    <property type="molecule type" value="Genomic_DNA"/>
</dbReference>
<dbReference type="InterPro" id="IPR023214">
    <property type="entry name" value="HAD_sf"/>
</dbReference>
<dbReference type="Pfam" id="PF13419">
    <property type="entry name" value="HAD_2"/>
    <property type="match status" value="1"/>
</dbReference>
<proteinExistence type="predicted"/>
<accession>A0ABP7EC07</accession>
<dbReference type="InterPro" id="IPR041492">
    <property type="entry name" value="HAD_2"/>
</dbReference>
<dbReference type="InterPro" id="IPR036412">
    <property type="entry name" value="HAD-like_sf"/>
</dbReference>
<dbReference type="CDD" id="cd07505">
    <property type="entry name" value="HAD_BPGM-like"/>
    <property type="match status" value="1"/>
</dbReference>
<dbReference type="InterPro" id="IPR023198">
    <property type="entry name" value="PGP-like_dom2"/>
</dbReference>
<dbReference type="Gene3D" id="1.10.150.240">
    <property type="entry name" value="Putative phosphatase, domain 2"/>
    <property type="match status" value="1"/>
</dbReference>
<reference evidence="2" key="1">
    <citation type="journal article" date="2019" name="Int. J. Syst. Evol. Microbiol.">
        <title>The Global Catalogue of Microorganisms (GCM) 10K type strain sequencing project: providing services to taxonomists for standard genome sequencing and annotation.</title>
        <authorList>
            <consortium name="The Broad Institute Genomics Platform"/>
            <consortium name="The Broad Institute Genome Sequencing Center for Infectious Disease"/>
            <person name="Wu L."/>
            <person name="Ma J."/>
        </authorList>
    </citation>
    <scope>NUCLEOTIDE SEQUENCE [LARGE SCALE GENOMIC DNA]</scope>
    <source>
        <strain evidence="2">JCM 30846</strain>
    </source>
</reference>
<dbReference type="NCBIfam" id="TIGR01509">
    <property type="entry name" value="HAD-SF-IA-v3"/>
    <property type="match status" value="1"/>
</dbReference>
<dbReference type="Proteomes" id="UP001499884">
    <property type="component" value="Unassembled WGS sequence"/>
</dbReference>
<dbReference type="RefSeq" id="WP_345642492.1">
    <property type="nucleotide sequence ID" value="NZ_BAABEP010000005.1"/>
</dbReference>
<dbReference type="Gene3D" id="3.40.50.1000">
    <property type="entry name" value="HAD superfamily/HAD-like"/>
    <property type="match status" value="1"/>
</dbReference>
<protein>
    <submittedName>
        <fullName evidence="1">HAD family phosphatase</fullName>
    </submittedName>
</protein>
<dbReference type="SFLD" id="SFLDS00003">
    <property type="entry name" value="Haloacid_Dehalogenase"/>
    <property type="match status" value="1"/>
</dbReference>
<dbReference type="PANTHER" id="PTHR18901:SF38">
    <property type="entry name" value="PSEUDOURIDINE-5'-PHOSPHATASE"/>
    <property type="match status" value="1"/>
</dbReference>
<evidence type="ECO:0000313" key="1">
    <source>
        <dbReference type="EMBL" id="GAA3717102.1"/>
    </source>
</evidence>
<organism evidence="1 2">
    <name type="scientific">Streptomyces tremellae</name>
    <dbReference type="NCBI Taxonomy" id="1124239"/>
    <lineage>
        <taxon>Bacteria</taxon>
        <taxon>Bacillati</taxon>
        <taxon>Actinomycetota</taxon>
        <taxon>Actinomycetes</taxon>
        <taxon>Kitasatosporales</taxon>
        <taxon>Streptomycetaceae</taxon>
        <taxon>Streptomyces</taxon>
    </lineage>
</organism>
<dbReference type="PRINTS" id="PR00413">
    <property type="entry name" value="HADHALOGNASE"/>
</dbReference>
<dbReference type="SUPFAM" id="SSF56784">
    <property type="entry name" value="HAD-like"/>
    <property type="match status" value="1"/>
</dbReference>
<keyword evidence="2" id="KW-1185">Reference proteome</keyword>
<dbReference type="InterPro" id="IPR006439">
    <property type="entry name" value="HAD-SF_hydro_IA"/>
</dbReference>
<evidence type="ECO:0000313" key="2">
    <source>
        <dbReference type="Proteomes" id="UP001499884"/>
    </source>
</evidence>
<comment type="caution">
    <text evidence="1">The sequence shown here is derived from an EMBL/GenBank/DDBJ whole genome shotgun (WGS) entry which is preliminary data.</text>
</comment>
<dbReference type="SFLD" id="SFLDG01129">
    <property type="entry name" value="C1.5:_HAD__Beta-PGM__Phosphata"/>
    <property type="match status" value="1"/>
</dbReference>